<organism evidence="3 4">
    <name type="scientific">Lactuca saligna</name>
    <name type="common">Willowleaf lettuce</name>
    <dbReference type="NCBI Taxonomy" id="75948"/>
    <lineage>
        <taxon>Eukaryota</taxon>
        <taxon>Viridiplantae</taxon>
        <taxon>Streptophyta</taxon>
        <taxon>Embryophyta</taxon>
        <taxon>Tracheophyta</taxon>
        <taxon>Spermatophyta</taxon>
        <taxon>Magnoliopsida</taxon>
        <taxon>eudicotyledons</taxon>
        <taxon>Gunneridae</taxon>
        <taxon>Pentapetalae</taxon>
        <taxon>asterids</taxon>
        <taxon>campanulids</taxon>
        <taxon>Asterales</taxon>
        <taxon>Asteraceae</taxon>
        <taxon>Cichorioideae</taxon>
        <taxon>Cichorieae</taxon>
        <taxon>Lactucinae</taxon>
        <taxon>Lactuca</taxon>
    </lineage>
</organism>
<evidence type="ECO:0000313" key="3">
    <source>
        <dbReference type="EMBL" id="CAI9262853.1"/>
    </source>
</evidence>
<gene>
    <name evidence="3" type="ORF">LSALG_LOCUS3567</name>
</gene>
<dbReference type="AlphaFoldDB" id="A0AA35V694"/>
<keyword evidence="2" id="KW-0732">Signal</keyword>
<protein>
    <recommendedName>
        <fullName evidence="5">Secreted protein</fullName>
    </recommendedName>
</protein>
<evidence type="ECO:0000256" key="1">
    <source>
        <dbReference type="SAM" id="MobiDB-lite"/>
    </source>
</evidence>
<dbReference type="EMBL" id="OX465086">
    <property type="protein sequence ID" value="CAI9262853.1"/>
    <property type="molecule type" value="Genomic_DNA"/>
</dbReference>
<feature type="signal peptide" evidence="2">
    <location>
        <begin position="1"/>
        <end position="22"/>
    </location>
</feature>
<reference evidence="3" key="1">
    <citation type="submission" date="2023-04" db="EMBL/GenBank/DDBJ databases">
        <authorList>
            <person name="Vijverberg K."/>
            <person name="Xiong W."/>
            <person name="Schranz E."/>
        </authorList>
    </citation>
    <scope>NUCLEOTIDE SEQUENCE</scope>
</reference>
<sequence length="148" mass="16409">MVAAITSWWWWGFSWLFRSNIASTTSCHHTHRRAVVEDDRSENGSISSVSRSPVKQQLHTRIFNPTSGNEPTSTKIATSTSSGGDGGGRSWLHHTHQMTQEPSSKQPTRRLLSPEQSETVVHGPPMTTAAIHGVNPTKQTRGKKIRID</sequence>
<evidence type="ECO:0008006" key="5">
    <source>
        <dbReference type="Google" id="ProtNLM"/>
    </source>
</evidence>
<feature type="compositionally biased region" description="Polar residues" evidence="1">
    <location>
        <begin position="43"/>
        <end position="77"/>
    </location>
</feature>
<dbReference type="Proteomes" id="UP001177003">
    <property type="component" value="Chromosome 0"/>
</dbReference>
<feature type="chain" id="PRO_5041454530" description="Secreted protein" evidence="2">
    <location>
        <begin position="23"/>
        <end position="148"/>
    </location>
</feature>
<feature type="compositionally biased region" description="Polar residues" evidence="1">
    <location>
        <begin position="97"/>
        <end position="106"/>
    </location>
</feature>
<feature type="region of interest" description="Disordered" evidence="1">
    <location>
        <begin position="36"/>
        <end position="148"/>
    </location>
</feature>
<proteinExistence type="predicted"/>
<accession>A0AA35V694</accession>
<name>A0AA35V694_LACSI</name>
<evidence type="ECO:0000313" key="4">
    <source>
        <dbReference type="Proteomes" id="UP001177003"/>
    </source>
</evidence>
<keyword evidence="4" id="KW-1185">Reference proteome</keyword>
<evidence type="ECO:0000256" key="2">
    <source>
        <dbReference type="SAM" id="SignalP"/>
    </source>
</evidence>